<reference evidence="2 3" key="1">
    <citation type="submission" date="2022-03" db="EMBL/GenBank/DDBJ databases">
        <title>Streptomyces yunnanensis P86,complete genome.</title>
        <authorList>
            <person name="Chen S."/>
            <person name="Zhang Q."/>
        </authorList>
    </citation>
    <scope>NUCLEOTIDE SEQUENCE [LARGE SCALE GENOMIC DNA]</scope>
    <source>
        <strain evidence="2 3">P86</strain>
    </source>
</reference>
<evidence type="ECO:0000313" key="2">
    <source>
        <dbReference type="EMBL" id="WEB42718.1"/>
    </source>
</evidence>
<proteinExistence type="predicted"/>
<gene>
    <name evidence="2" type="ORF">MOV08_28020</name>
</gene>
<feature type="transmembrane region" description="Helical" evidence="1">
    <location>
        <begin position="12"/>
        <end position="30"/>
    </location>
</feature>
<name>A0ABY8ACU0_9ACTN</name>
<sequence>MDNGVWDVLLPLFFFLFIAGFFGLVGWIWWHGHKRDDRSDKQLQELIRFAEQRGWSYTASVPGGADRYAGGPPFPLESFNIPLTDCITGEFRGRTFSCFEYHAREMNTDGADTYRHWAVFAVTMPMSGPRLIVTGQGKVAKFNARLNARVFGGGEVLKLGDSAFDEAFLVTAHDERYARQVLTGEVAQLLTSDPRAQKAPLRFDGNELISWYWGRLRPEQIDAKLNYLCDLLDRQQARA</sequence>
<dbReference type="RefSeq" id="WP_275309344.1">
    <property type="nucleotide sequence ID" value="NZ_CP095749.1"/>
</dbReference>
<keyword evidence="1" id="KW-0472">Membrane</keyword>
<evidence type="ECO:0000256" key="1">
    <source>
        <dbReference type="SAM" id="Phobius"/>
    </source>
</evidence>
<keyword evidence="1" id="KW-0812">Transmembrane</keyword>
<dbReference type="EMBL" id="CP095749">
    <property type="protein sequence ID" value="WEB42718.1"/>
    <property type="molecule type" value="Genomic_DNA"/>
</dbReference>
<keyword evidence="3" id="KW-1185">Reference proteome</keyword>
<dbReference type="Proteomes" id="UP001218629">
    <property type="component" value="Chromosome"/>
</dbReference>
<protein>
    <submittedName>
        <fullName evidence="2">DUF3137 domain-containing protein</fullName>
    </submittedName>
</protein>
<evidence type="ECO:0000313" key="3">
    <source>
        <dbReference type="Proteomes" id="UP001218629"/>
    </source>
</evidence>
<organism evidence="2 3">
    <name type="scientific">Streptomyces yunnanensis</name>
    <dbReference type="NCBI Taxonomy" id="156453"/>
    <lineage>
        <taxon>Bacteria</taxon>
        <taxon>Bacillati</taxon>
        <taxon>Actinomycetota</taxon>
        <taxon>Actinomycetes</taxon>
        <taxon>Kitasatosporales</taxon>
        <taxon>Streptomycetaceae</taxon>
        <taxon>Streptomyces</taxon>
    </lineage>
</organism>
<accession>A0ABY8ACU0</accession>
<keyword evidence="1" id="KW-1133">Transmembrane helix</keyword>